<dbReference type="AlphaFoldDB" id="A0A182RPF0"/>
<feature type="compositionally biased region" description="Polar residues" evidence="2">
    <location>
        <begin position="120"/>
        <end position="131"/>
    </location>
</feature>
<organism evidence="3">
    <name type="scientific">Anopheles funestus</name>
    <name type="common">African malaria mosquito</name>
    <dbReference type="NCBI Taxonomy" id="62324"/>
    <lineage>
        <taxon>Eukaryota</taxon>
        <taxon>Metazoa</taxon>
        <taxon>Ecdysozoa</taxon>
        <taxon>Arthropoda</taxon>
        <taxon>Hexapoda</taxon>
        <taxon>Insecta</taxon>
        <taxon>Pterygota</taxon>
        <taxon>Neoptera</taxon>
        <taxon>Endopterygota</taxon>
        <taxon>Diptera</taxon>
        <taxon>Nematocera</taxon>
        <taxon>Culicoidea</taxon>
        <taxon>Culicidae</taxon>
        <taxon>Anophelinae</taxon>
        <taxon>Anopheles</taxon>
    </lineage>
</organism>
<protein>
    <submittedName>
        <fullName evidence="3">Uncharacterized protein</fullName>
    </submittedName>
</protein>
<evidence type="ECO:0000256" key="2">
    <source>
        <dbReference type="SAM" id="MobiDB-lite"/>
    </source>
</evidence>
<feature type="coiled-coil region" evidence="1">
    <location>
        <begin position="205"/>
        <end position="232"/>
    </location>
</feature>
<dbReference type="VEuPathDB" id="VectorBase:AFUN2_004026"/>
<name>A0A182RPF0_ANOFN</name>
<feature type="region of interest" description="Disordered" evidence="2">
    <location>
        <begin position="105"/>
        <end position="140"/>
    </location>
</feature>
<accession>A0A182RPF0</accession>
<dbReference type="EnsemblMetazoa" id="AFUN008133-RA">
    <property type="protein sequence ID" value="AFUN008133-PA"/>
    <property type="gene ID" value="AFUN008133"/>
</dbReference>
<keyword evidence="1" id="KW-0175">Coiled coil</keyword>
<evidence type="ECO:0000256" key="1">
    <source>
        <dbReference type="SAM" id="Coils"/>
    </source>
</evidence>
<proteinExistence type="predicted"/>
<evidence type="ECO:0000313" key="3">
    <source>
        <dbReference type="EnsemblMetazoa" id="AFUN008133-PA"/>
    </source>
</evidence>
<dbReference type="VEuPathDB" id="VectorBase:AFUN008133"/>
<sequence length="233" mass="26713">MDTFGCPRQNYQLLVFLAQHISSLVKQLINHARCEPVQESFRQALLSMHRELTQFLFAHSHSFEHSYQLRNPGQSFQTLPSLPHYHFHPTPQHQTTTDRFAEFRGNITPPEDITPPNDTPPSSTLGFTSTPIRPPTERPRSEPFALINQLLMAMHTSNGCNLSSITDQYTNDPVFRDRMLRELDELRSLIVTQSECPSNAAGQALRALFDRVEQAENTLSLLIRNIERLQYNS</sequence>
<reference evidence="3" key="1">
    <citation type="submission" date="2020-05" db="UniProtKB">
        <authorList>
            <consortium name="EnsemblMetazoa"/>
        </authorList>
    </citation>
    <scope>IDENTIFICATION</scope>
    <source>
        <strain evidence="3">FUMOZ</strain>
    </source>
</reference>